<accession>A0A0M9A018</accession>
<protein>
    <submittedName>
        <fullName evidence="1">Uncharacterized protein</fullName>
    </submittedName>
</protein>
<feature type="non-terminal residue" evidence="1">
    <location>
        <position position="1"/>
    </location>
</feature>
<evidence type="ECO:0000313" key="1">
    <source>
        <dbReference type="EMBL" id="KOX73039.1"/>
    </source>
</evidence>
<dbReference type="Proteomes" id="UP000053105">
    <property type="component" value="Unassembled WGS sequence"/>
</dbReference>
<evidence type="ECO:0000313" key="2">
    <source>
        <dbReference type="Proteomes" id="UP000053105"/>
    </source>
</evidence>
<reference evidence="1 2" key="1">
    <citation type="submission" date="2015-07" db="EMBL/GenBank/DDBJ databases">
        <title>The genome of Melipona quadrifasciata.</title>
        <authorList>
            <person name="Pan H."/>
            <person name="Kapheim K."/>
        </authorList>
    </citation>
    <scope>NUCLEOTIDE SEQUENCE [LARGE SCALE GENOMIC DNA]</scope>
    <source>
        <strain evidence="1">0111107301</strain>
        <tissue evidence="1">Whole body</tissue>
    </source>
</reference>
<dbReference type="OrthoDB" id="7634102at2759"/>
<dbReference type="AlphaFoldDB" id="A0A0M9A018"/>
<name>A0A0M9A018_9HYME</name>
<gene>
    <name evidence="1" type="ORF">WN51_01761</name>
</gene>
<proteinExistence type="predicted"/>
<dbReference type="EMBL" id="KQ435804">
    <property type="protein sequence ID" value="KOX73039.1"/>
    <property type="molecule type" value="Genomic_DNA"/>
</dbReference>
<sequence>RNNANIDVLPVVVPAQRKEPHENIARIAKRYFDDNMQQAWINPRLLSMVSEYKR</sequence>
<organism evidence="1 2">
    <name type="scientific">Melipona quadrifasciata</name>
    <dbReference type="NCBI Taxonomy" id="166423"/>
    <lineage>
        <taxon>Eukaryota</taxon>
        <taxon>Metazoa</taxon>
        <taxon>Ecdysozoa</taxon>
        <taxon>Arthropoda</taxon>
        <taxon>Hexapoda</taxon>
        <taxon>Insecta</taxon>
        <taxon>Pterygota</taxon>
        <taxon>Neoptera</taxon>
        <taxon>Endopterygota</taxon>
        <taxon>Hymenoptera</taxon>
        <taxon>Apocrita</taxon>
        <taxon>Aculeata</taxon>
        <taxon>Apoidea</taxon>
        <taxon>Anthophila</taxon>
        <taxon>Apidae</taxon>
        <taxon>Melipona</taxon>
    </lineage>
</organism>
<keyword evidence="2" id="KW-1185">Reference proteome</keyword>